<name>A0A0N4ZR23_PARTI</name>
<feature type="region of interest" description="Disordered" evidence="2">
    <location>
        <begin position="188"/>
        <end position="214"/>
    </location>
</feature>
<sequence>MLRIVGFLVIFLCSISVLIYLVFLPIFLKYVDNIREGFRRKMQIYNDSLHIYDEKMKLFEESWIIRNKRQSIECSDPIPGPPGDDGDEGVDGEVGEDGDDGERGIDAITIIKMENEKCIICPPGPMGPVGPPGSQGRIGFRGDKGIPGIPGKDGTDGEQGDVGEIGPKGFQGSRGKPGPKGHDAFGGIGAPGPKGLRGSQGPTGKQGPRGKKNYLYGKPGNVGKQGPNGLDGIEGSPGLRGPKGLPGLKGADAKFCPCPSEIENIKKKTAFVETETNVDYEESKKFPKLIENEPKEIVMRKFSPPVAGIDETGEFASNFFPPTSDSSKMKTIETIPLSLILNEEIPEESKKNNRWNLDPNQQQIRYRYVIKTHRKRFY</sequence>
<reference evidence="5" key="1">
    <citation type="submission" date="2017-02" db="UniProtKB">
        <authorList>
            <consortium name="WormBaseParasite"/>
        </authorList>
    </citation>
    <scope>IDENTIFICATION</scope>
</reference>
<dbReference type="Pfam" id="PF01391">
    <property type="entry name" value="Collagen"/>
    <property type="match status" value="1"/>
</dbReference>
<accession>A0A0N4ZR23</accession>
<evidence type="ECO:0000256" key="1">
    <source>
        <dbReference type="ARBA" id="ARBA00022737"/>
    </source>
</evidence>
<keyword evidence="4" id="KW-1185">Reference proteome</keyword>
<feature type="compositionally biased region" description="Acidic residues" evidence="2">
    <location>
        <begin position="84"/>
        <end position="100"/>
    </location>
</feature>
<dbReference type="InterPro" id="IPR008160">
    <property type="entry name" value="Collagen"/>
</dbReference>
<feature type="transmembrane region" description="Helical" evidence="3">
    <location>
        <begin position="6"/>
        <end position="31"/>
    </location>
</feature>
<organism evidence="4 5">
    <name type="scientific">Parastrongyloides trichosuri</name>
    <name type="common">Possum-specific nematode worm</name>
    <dbReference type="NCBI Taxonomy" id="131310"/>
    <lineage>
        <taxon>Eukaryota</taxon>
        <taxon>Metazoa</taxon>
        <taxon>Ecdysozoa</taxon>
        <taxon>Nematoda</taxon>
        <taxon>Chromadorea</taxon>
        <taxon>Rhabditida</taxon>
        <taxon>Tylenchina</taxon>
        <taxon>Panagrolaimomorpha</taxon>
        <taxon>Strongyloidoidea</taxon>
        <taxon>Strongyloididae</taxon>
        <taxon>Parastrongyloides</taxon>
    </lineage>
</organism>
<dbReference type="AlphaFoldDB" id="A0A0N4ZR23"/>
<dbReference type="Proteomes" id="UP000038045">
    <property type="component" value="Unplaced"/>
</dbReference>
<keyword evidence="1" id="KW-0677">Repeat</keyword>
<keyword evidence="3" id="KW-1133">Transmembrane helix</keyword>
<keyword evidence="3" id="KW-0472">Membrane</keyword>
<dbReference type="PANTHER" id="PTHR24637:SF334">
    <property type="entry name" value="NEMATODE CUTICLE COLLAGEN N-TERMINAL DOMAIN-CONTAINING PROTEIN"/>
    <property type="match status" value="1"/>
</dbReference>
<dbReference type="STRING" id="131310.A0A0N4ZR23"/>
<evidence type="ECO:0000313" key="5">
    <source>
        <dbReference type="WBParaSite" id="PTRK_0001096300.1"/>
    </source>
</evidence>
<dbReference type="PANTHER" id="PTHR24637">
    <property type="entry name" value="COLLAGEN"/>
    <property type="match status" value="1"/>
</dbReference>
<feature type="region of interest" description="Disordered" evidence="2">
    <location>
        <begin position="72"/>
        <end position="102"/>
    </location>
</feature>
<evidence type="ECO:0000256" key="3">
    <source>
        <dbReference type="SAM" id="Phobius"/>
    </source>
</evidence>
<proteinExistence type="predicted"/>
<evidence type="ECO:0000313" key="4">
    <source>
        <dbReference type="Proteomes" id="UP000038045"/>
    </source>
</evidence>
<keyword evidence="3" id="KW-0812">Transmembrane</keyword>
<protein>
    <submittedName>
        <fullName evidence="5">Col_cuticle_N domain-containing protein</fullName>
    </submittedName>
</protein>
<evidence type="ECO:0000256" key="2">
    <source>
        <dbReference type="SAM" id="MobiDB-lite"/>
    </source>
</evidence>
<dbReference type="WBParaSite" id="PTRK_0001096300.1">
    <property type="protein sequence ID" value="PTRK_0001096300.1"/>
    <property type="gene ID" value="PTRK_0001096300"/>
</dbReference>